<sequence length="734" mass="80997">MVILTWKWRRKATCAMCLVGWLCRLLTTPISAHGRASSPLGFVATTGGRPTRWPRREQMRKLIYRRRSAAAMTTDRPRRQAHQSPPVVDKSNRRAMLEALMSSSLAVTAALMAMQPTAASAASAQASGELLTSSSSNSDKDVCVSSAESACPFISMEELNEISRLAAAEVRRAPKGIEAVEQPLPEFFPELTSEGMTWRKVFDSVKGADVLYVASDTYSPSFVTYMARFLLNYDDTCAAWWRQQRLTTQAVADPSERTRILLKSFGEFSSSVEYGLRRYRGQAGVNNLLNVMIRRYGNRQIPESRRQLALLFSLLSQYQPINAITVLSRALPTRPTFAFSPSPAGIPSPVFASMKEEEGFFLSDPVALLPGGVNPIFDLELQRYRVSGLLADPKMLLSYQLRRDGSVNLDQPVLTLFGPRGPFPVTREKPLDWSTYALFATAGAFACSATHAAVIPLDVVKTKRQTDPERFDSMGLMQGAITLGKEEGWRMLLQGAQATILGYLWYGITVYPGYEFFKRLFASLAGPAGAIEFRVPLVLMAGAVATVFAAVGVCPCEAVRIRMVADPNYASGFLPAVQRLTREDGLLKLYDGFWPLLIRQVVFGMMKFFVFDSFAEFLFDVFPALDDTTAMSLSVSAFSGLVAGVASSIVSQPADTILSRINQRGGRESAFEVVRDIFDKWGPQGFFFGLGSRCVWAGSIIAGQFFLYDVLKASFGVRNEDLMLFMDVLSGLPQ</sequence>
<evidence type="ECO:0000256" key="10">
    <source>
        <dbReference type="PROSITE-ProRule" id="PRU00282"/>
    </source>
</evidence>
<dbReference type="Gene3D" id="1.50.40.10">
    <property type="entry name" value="Mitochondrial carrier domain"/>
    <property type="match status" value="1"/>
</dbReference>
<dbReference type="STRING" id="1169540.A0A0G4EWL2"/>
<feature type="repeat" description="Solcar" evidence="10">
    <location>
        <begin position="533"/>
        <end position="617"/>
    </location>
</feature>
<dbReference type="EMBL" id="CDMY01000332">
    <property type="protein sequence ID" value="CEM02648.1"/>
    <property type="molecule type" value="Genomic_DNA"/>
</dbReference>
<evidence type="ECO:0000313" key="13">
    <source>
        <dbReference type="EMBL" id="CEM02648.1"/>
    </source>
</evidence>
<evidence type="ECO:0000313" key="14">
    <source>
        <dbReference type="Proteomes" id="UP000041254"/>
    </source>
</evidence>
<feature type="transmembrane region" description="Helical" evidence="12">
    <location>
        <begin position="533"/>
        <end position="554"/>
    </location>
</feature>
<dbReference type="PROSITE" id="PS50920">
    <property type="entry name" value="SOLCAR"/>
    <property type="match status" value="3"/>
</dbReference>
<dbReference type="PANTHER" id="PTHR45671:SF12">
    <property type="entry name" value="MITOCHONDRIAL PHOSPHATE CARRIER PROTEIN"/>
    <property type="match status" value="1"/>
</dbReference>
<protein>
    <submittedName>
        <fullName evidence="13">Uncharacterized protein</fullName>
    </submittedName>
</protein>
<evidence type="ECO:0000256" key="9">
    <source>
        <dbReference type="ARBA" id="ARBA00023136"/>
    </source>
</evidence>
<keyword evidence="3" id="KW-0813">Transport</keyword>
<keyword evidence="6" id="KW-0999">Mitochondrion inner membrane</keyword>
<dbReference type="GO" id="GO:0005743">
    <property type="term" value="C:mitochondrial inner membrane"/>
    <property type="evidence" value="ECO:0007669"/>
    <property type="project" value="UniProtKB-SubCell"/>
</dbReference>
<dbReference type="SUPFAM" id="SSF103506">
    <property type="entry name" value="Mitochondrial carrier"/>
    <property type="match status" value="1"/>
</dbReference>
<evidence type="ECO:0000256" key="3">
    <source>
        <dbReference type="ARBA" id="ARBA00022448"/>
    </source>
</evidence>
<keyword evidence="8" id="KW-0496">Mitochondrion</keyword>
<evidence type="ECO:0000256" key="8">
    <source>
        <dbReference type="ARBA" id="ARBA00023128"/>
    </source>
</evidence>
<dbReference type="AlphaFoldDB" id="A0A0G4EWL2"/>
<dbReference type="InParanoid" id="A0A0G4EWL2"/>
<evidence type="ECO:0000256" key="12">
    <source>
        <dbReference type="SAM" id="Phobius"/>
    </source>
</evidence>
<keyword evidence="7 12" id="KW-1133">Transmembrane helix</keyword>
<reference evidence="13 14" key="1">
    <citation type="submission" date="2014-11" db="EMBL/GenBank/DDBJ databases">
        <authorList>
            <person name="Zhu J."/>
            <person name="Qi W."/>
            <person name="Song R."/>
        </authorList>
    </citation>
    <scope>NUCLEOTIDE SEQUENCE [LARGE SCALE GENOMIC DNA]</scope>
</reference>
<evidence type="ECO:0000256" key="2">
    <source>
        <dbReference type="ARBA" id="ARBA00006375"/>
    </source>
</evidence>
<comment type="subcellular location">
    <subcellularLocation>
        <location evidence="1">Mitochondrion inner membrane</location>
        <topology evidence="1">Multi-pass membrane protein</topology>
    </subcellularLocation>
</comment>
<gene>
    <name evidence="13" type="ORF">Vbra_8380</name>
</gene>
<dbReference type="PANTHER" id="PTHR45671">
    <property type="entry name" value="SOLUTE CARRIER FAMILY 25 (MITOCHONDRIAL CARRIER PHOSPHATE CARRIER), MEMBER 3, LIKE-RELATED-RELATED"/>
    <property type="match status" value="1"/>
</dbReference>
<dbReference type="Proteomes" id="UP000041254">
    <property type="component" value="Unassembled WGS sequence"/>
</dbReference>
<name>A0A0G4EWL2_VITBC</name>
<evidence type="ECO:0000256" key="4">
    <source>
        <dbReference type="ARBA" id="ARBA00022692"/>
    </source>
</evidence>
<dbReference type="InterPro" id="IPR018108">
    <property type="entry name" value="MCP_transmembrane"/>
</dbReference>
<feature type="repeat" description="Solcar" evidence="10">
    <location>
        <begin position="631"/>
        <end position="714"/>
    </location>
</feature>
<feature type="transmembrane region" description="Helical" evidence="12">
    <location>
        <begin position="491"/>
        <end position="513"/>
    </location>
</feature>
<evidence type="ECO:0000256" key="5">
    <source>
        <dbReference type="ARBA" id="ARBA00022737"/>
    </source>
</evidence>
<keyword evidence="4 10" id="KW-0812">Transmembrane</keyword>
<feature type="transmembrane region" description="Helical" evidence="12">
    <location>
        <begin position="433"/>
        <end position="455"/>
    </location>
</feature>
<dbReference type="PhylomeDB" id="A0A0G4EWL2"/>
<dbReference type="OrthoDB" id="427452at2759"/>
<evidence type="ECO:0000256" key="11">
    <source>
        <dbReference type="SAM" id="MobiDB-lite"/>
    </source>
</evidence>
<dbReference type="InterPro" id="IPR023395">
    <property type="entry name" value="MCP_dom_sf"/>
</dbReference>
<keyword evidence="9 10" id="KW-0472">Membrane</keyword>
<dbReference type="GO" id="GO:0005315">
    <property type="term" value="F:phosphate transmembrane transporter activity"/>
    <property type="evidence" value="ECO:0007669"/>
    <property type="project" value="InterPro"/>
</dbReference>
<dbReference type="OMA" id="YLWYGIT"/>
<feature type="transmembrane region" description="Helical" evidence="12">
    <location>
        <begin position="589"/>
        <end position="610"/>
    </location>
</feature>
<feature type="region of interest" description="Disordered" evidence="11">
    <location>
        <begin position="68"/>
        <end position="89"/>
    </location>
</feature>
<feature type="repeat" description="Solcar" evidence="10">
    <location>
        <begin position="434"/>
        <end position="520"/>
    </location>
</feature>
<dbReference type="VEuPathDB" id="CryptoDB:Vbra_8380"/>
<dbReference type="Pfam" id="PF00153">
    <property type="entry name" value="Mito_carr"/>
    <property type="match status" value="3"/>
</dbReference>
<keyword evidence="5" id="KW-0677">Repeat</keyword>
<accession>A0A0G4EWL2</accession>
<proteinExistence type="inferred from homology"/>
<dbReference type="GO" id="GO:1990547">
    <property type="term" value="P:mitochondrial phosphate ion transmembrane transport"/>
    <property type="evidence" value="ECO:0007669"/>
    <property type="project" value="InterPro"/>
</dbReference>
<organism evidence="13 14">
    <name type="scientific">Vitrella brassicaformis (strain CCMP3155)</name>
    <dbReference type="NCBI Taxonomy" id="1169540"/>
    <lineage>
        <taxon>Eukaryota</taxon>
        <taxon>Sar</taxon>
        <taxon>Alveolata</taxon>
        <taxon>Colpodellida</taxon>
        <taxon>Vitrellaceae</taxon>
        <taxon>Vitrella</taxon>
    </lineage>
</organism>
<evidence type="ECO:0000256" key="1">
    <source>
        <dbReference type="ARBA" id="ARBA00004448"/>
    </source>
</evidence>
<evidence type="ECO:0000256" key="7">
    <source>
        <dbReference type="ARBA" id="ARBA00022989"/>
    </source>
</evidence>
<feature type="transmembrane region" description="Helical" evidence="12">
    <location>
        <begin position="630"/>
        <end position="650"/>
    </location>
</feature>
<evidence type="ECO:0000256" key="6">
    <source>
        <dbReference type="ARBA" id="ARBA00022792"/>
    </source>
</evidence>
<dbReference type="InterPro" id="IPR044677">
    <property type="entry name" value="SLC25A3/Pic2/Mir1-like"/>
</dbReference>
<comment type="similarity">
    <text evidence="2">Belongs to the mitochondrial carrier (TC 2.A.29) family.</text>
</comment>
<keyword evidence="14" id="KW-1185">Reference proteome</keyword>